<dbReference type="PROSITE" id="PS51012">
    <property type="entry name" value="ABC_TM2"/>
    <property type="match status" value="1"/>
</dbReference>
<dbReference type="RefSeq" id="WP_162453320.1">
    <property type="nucleotide sequence ID" value="NZ_WLZY01000013.1"/>
</dbReference>
<feature type="transmembrane region" description="Helical" evidence="6">
    <location>
        <begin position="29"/>
        <end position="46"/>
    </location>
</feature>
<evidence type="ECO:0000256" key="6">
    <source>
        <dbReference type="SAM" id="Phobius"/>
    </source>
</evidence>
<keyword evidence="5" id="KW-0046">Antibiotic resistance</keyword>
<feature type="domain" description="ABC transmembrane type-2" evidence="7">
    <location>
        <begin position="23"/>
        <end position="263"/>
    </location>
</feature>
<dbReference type="InterPro" id="IPR051784">
    <property type="entry name" value="Nod_factor_ABC_transporter"/>
</dbReference>
<evidence type="ECO:0000259" key="7">
    <source>
        <dbReference type="PROSITE" id="PS51012"/>
    </source>
</evidence>
<evidence type="ECO:0000256" key="4">
    <source>
        <dbReference type="ARBA" id="ARBA00023136"/>
    </source>
</evidence>
<evidence type="ECO:0000256" key="1">
    <source>
        <dbReference type="ARBA" id="ARBA00004141"/>
    </source>
</evidence>
<comment type="subcellular location">
    <subcellularLocation>
        <location evidence="1">Membrane</location>
        <topology evidence="1">Multi-pass membrane protein</topology>
    </subcellularLocation>
</comment>
<dbReference type="GO" id="GO:0043190">
    <property type="term" value="C:ATP-binding cassette (ABC) transporter complex"/>
    <property type="evidence" value="ECO:0007669"/>
    <property type="project" value="InterPro"/>
</dbReference>
<dbReference type="GO" id="GO:0046677">
    <property type="term" value="P:response to antibiotic"/>
    <property type="evidence" value="ECO:0007669"/>
    <property type="project" value="UniProtKB-KW"/>
</dbReference>
<keyword evidence="9" id="KW-1185">Reference proteome</keyword>
<evidence type="ECO:0000256" key="5">
    <source>
        <dbReference type="ARBA" id="ARBA00023251"/>
    </source>
</evidence>
<dbReference type="GO" id="GO:0140359">
    <property type="term" value="F:ABC-type transporter activity"/>
    <property type="evidence" value="ECO:0007669"/>
    <property type="project" value="InterPro"/>
</dbReference>
<feature type="transmembrane region" description="Helical" evidence="6">
    <location>
        <begin position="174"/>
        <end position="195"/>
    </location>
</feature>
<name>A0A7K3MBA6_9ACTN</name>
<evidence type="ECO:0000256" key="2">
    <source>
        <dbReference type="ARBA" id="ARBA00022692"/>
    </source>
</evidence>
<organism evidence="8 9">
    <name type="scientific">Phytoactinopolyspora mesophila</name>
    <dbReference type="NCBI Taxonomy" id="2650750"/>
    <lineage>
        <taxon>Bacteria</taxon>
        <taxon>Bacillati</taxon>
        <taxon>Actinomycetota</taxon>
        <taxon>Actinomycetes</taxon>
        <taxon>Jiangellales</taxon>
        <taxon>Jiangellaceae</taxon>
        <taxon>Phytoactinopolyspora</taxon>
    </lineage>
</organism>
<evidence type="ECO:0000256" key="3">
    <source>
        <dbReference type="ARBA" id="ARBA00022989"/>
    </source>
</evidence>
<comment type="caution">
    <text evidence="8">The sequence shown here is derived from an EMBL/GenBank/DDBJ whole genome shotgun (WGS) entry which is preliminary data.</text>
</comment>
<feature type="transmembrane region" description="Helical" evidence="6">
    <location>
        <begin position="241"/>
        <end position="260"/>
    </location>
</feature>
<feature type="transmembrane region" description="Helical" evidence="6">
    <location>
        <begin position="143"/>
        <end position="162"/>
    </location>
</feature>
<gene>
    <name evidence="8" type="ORF">F7O44_26345</name>
</gene>
<dbReference type="InterPro" id="IPR047817">
    <property type="entry name" value="ABC2_TM_bact-type"/>
</dbReference>
<reference evidence="8 9" key="1">
    <citation type="submission" date="2019-11" db="EMBL/GenBank/DDBJ databases">
        <authorList>
            <person name="Li X.-J."/>
            <person name="Feng X.-M."/>
        </authorList>
    </citation>
    <scope>NUCLEOTIDE SEQUENCE [LARGE SCALE GENOMIC DNA]</scope>
    <source>
        <strain evidence="8 9">XMNu-373</strain>
    </source>
</reference>
<keyword evidence="2 6" id="KW-0812">Transmembrane</keyword>
<protein>
    <submittedName>
        <fullName evidence="8">ABC transporter permease</fullName>
    </submittedName>
</protein>
<evidence type="ECO:0000313" key="9">
    <source>
        <dbReference type="Proteomes" id="UP000460435"/>
    </source>
</evidence>
<evidence type="ECO:0000313" key="8">
    <source>
        <dbReference type="EMBL" id="NDL60605.1"/>
    </source>
</evidence>
<sequence length="284" mass="30011">MNSTAYAARLGLSRGWMEFRISLRSMDEVGFKLTFAASFALVLYFQRDSTVAGTTQSLASVVLPSIIGMMVMAGSMLGAAAVLSVEREDGTLLRAKAIPNGMVGYFAAKTTATSLDTVISVVVILGAGLIFVPELLSTRLTGWLALLGIVVLGLLATLPWGAMVGASVKNPQSAFGLVMLPVGGLAAISGIFYPITALAGWVQSVAQVFPVYWLGHGMRWALLPDSAAAAEIGGSWRPLEAMAVLLAWAVVGLLVVPPVLRRMARRESGSAVAERRHQAMQRYG</sequence>
<dbReference type="PIRSF" id="PIRSF006648">
    <property type="entry name" value="DrrB"/>
    <property type="match status" value="1"/>
</dbReference>
<keyword evidence="4 6" id="KW-0472">Membrane</keyword>
<feature type="transmembrane region" description="Helical" evidence="6">
    <location>
        <begin position="106"/>
        <end position="131"/>
    </location>
</feature>
<dbReference type="Pfam" id="PF12698">
    <property type="entry name" value="ABC2_membrane_3"/>
    <property type="match status" value="1"/>
</dbReference>
<keyword evidence="3 6" id="KW-1133">Transmembrane helix</keyword>
<dbReference type="PANTHER" id="PTHR43229:SF2">
    <property type="entry name" value="NODULATION PROTEIN J"/>
    <property type="match status" value="1"/>
</dbReference>
<dbReference type="InterPro" id="IPR013525">
    <property type="entry name" value="ABC2_TM"/>
</dbReference>
<dbReference type="InterPro" id="IPR000412">
    <property type="entry name" value="ABC_2_transport"/>
</dbReference>
<dbReference type="PANTHER" id="PTHR43229">
    <property type="entry name" value="NODULATION PROTEIN J"/>
    <property type="match status" value="1"/>
</dbReference>
<dbReference type="Proteomes" id="UP000460435">
    <property type="component" value="Unassembled WGS sequence"/>
</dbReference>
<dbReference type="AlphaFoldDB" id="A0A7K3MBA6"/>
<accession>A0A7K3MBA6</accession>
<dbReference type="EMBL" id="WLZY01000013">
    <property type="protein sequence ID" value="NDL60605.1"/>
    <property type="molecule type" value="Genomic_DNA"/>
</dbReference>
<proteinExistence type="predicted"/>
<feature type="transmembrane region" description="Helical" evidence="6">
    <location>
        <begin position="66"/>
        <end position="85"/>
    </location>
</feature>